<dbReference type="Gene3D" id="3.30.70.100">
    <property type="match status" value="1"/>
</dbReference>
<organism evidence="2 3">
    <name type="scientific">Pleurostoma richardsiae</name>
    <dbReference type="NCBI Taxonomy" id="41990"/>
    <lineage>
        <taxon>Eukaryota</taxon>
        <taxon>Fungi</taxon>
        <taxon>Dikarya</taxon>
        <taxon>Ascomycota</taxon>
        <taxon>Pezizomycotina</taxon>
        <taxon>Sordariomycetes</taxon>
        <taxon>Sordariomycetidae</taxon>
        <taxon>Calosphaeriales</taxon>
        <taxon>Pleurostomataceae</taxon>
        <taxon>Pleurostoma</taxon>
    </lineage>
</organism>
<keyword evidence="3" id="KW-1185">Reference proteome</keyword>
<evidence type="ECO:0000259" key="1">
    <source>
        <dbReference type="PROSITE" id="PS51502"/>
    </source>
</evidence>
<dbReference type="InterPro" id="IPR013097">
    <property type="entry name" value="Dabb"/>
</dbReference>
<dbReference type="Pfam" id="PF07876">
    <property type="entry name" value="Dabb"/>
    <property type="match status" value="1"/>
</dbReference>
<reference evidence="2" key="1">
    <citation type="submission" date="2022-07" db="EMBL/GenBank/DDBJ databases">
        <title>Fungi with potential for degradation of polypropylene.</title>
        <authorList>
            <person name="Gostincar C."/>
        </authorList>
    </citation>
    <scope>NUCLEOTIDE SEQUENCE</scope>
    <source>
        <strain evidence="2">EXF-13308</strain>
    </source>
</reference>
<proteinExistence type="predicted"/>
<sequence>MVGQTLIHRVTMFKIPAPENQKKLLAAYEQLAKDQAKDGKPYIPFICAGAAYEDARSKGYTVVAKTEFYNLEDMAFYDKECAAHAALKKTAATLGVSEPPLTVYFSGEPLLNLTGTAPAS</sequence>
<name>A0AA38RQ19_9PEZI</name>
<evidence type="ECO:0000313" key="2">
    <source>
        <dbReference type="EMBL" id="KAJ9155209.1"/>
    </source>
</evidence>
<gene>
    <name evidence="2" type="ORF">NKR23_g1779</name>
</gene>
<dbReference type="AlphaFoldDB" id="A0AA38RQ19"/>
<accession>A0AA38RQ19</accession>
<dbReference type="SUPFAM" id="SSF54909">
    <property type="entry name" value="Dimeric alpha+beta barrel"/>
    <property type="match status" value="1"/>
</dbReference>
<protein>
    <recommendedName>
        <fullName evidence="1">Stress-response A/B barrel domain-containing protein</fullName>
    </recommendedName>
</protein>
<dbReference type="SMART" id="SM00886">
    <property type="entry name" value="Dabb"/>
    <property type="match status" value="1"/>
</dbReference>
<comment type="caution">
    <text evidence="2">The sequence shown here is derived from an EMBL/GenBank/DDBJ whole genome shotgun (WGS) entry which is preliminary data.</text>
</comment>
<feature type="domain" description="Stress-response A/B barrel" evidence="1">
    <location>
        <begin position="7"/>
        <end position="105"/>
    </location>
</feature>
<dbReference type="InterPro" id="IPR011008">
    <property type="entry name" value="Dimeric_a/b-barrel"/>
</dbReference>
<dbReference type="Proteomes" id="UP001174694">
    <property type="component" value="Unassembled WGS sequence"/>
</dbReference>
<dbReference type="EMBL" id="JANBVO010000003">
    <property type="protein sequence ID" value="KAJ9155209.1"/>
    <property type="molecule type" value="Genomic_DNA"/>
</dbReference>
<evidence type="ECO:0000313" key="3">
    <source>
        <dbReference type="Proteomes" id="UP001174694"/>
    </source>
</evidence>
<dbReference type="PROSITE" id="PS51502">
    <property type="entry name" value="S_R_A_B_BARREL"/>
    <property type="match status" value="1"/>
</dbReference>